<evidence type="ECO:0000256" key="8">
    <source>
        <dbReference type="ARBA" id="ARBA00022825"/>
    </source>
</evidence>
<dbReference type="CDD" id="cd00190">
    <property type="entry name" value="Tryp_SPc"/>
    <property type="match status" value="2"/>
</dbReference>
<dbReference type="InterPro" id="IPR018097">
    <property type="entry name" value="EGF_Ca-bd_CS"/>
</dbReference>
<dbReference type="Pfam" id="PF07645">
    <property type="entry name" value="EGF_CA"/>
    <property type="match status" value="2"/>
</dbReference>
<feature type="domain" description="Sushi" evidence="16">
    <location>
        <begin position="922"/>
        <end position="987"/>
    </location>
</feature>
<feature type="domain" description="Sushi" evidence="16">
    <location>
        <begin position="371"/>
        <end position="439"/>
    </location>
</feature>
<dbReference type="InterPro" id="IPR007110">
    <property type="entry name" value="Ig-like_dom"/>
</dbReference>
<sequence>MLLGWVESPGYPSGYPPHSSLNWSRCAPKGLSVSVELIHLDLEYSQNCENDAVKVFSSGNLISMLCGQMDYKELQSSVNPMLFSNPGGCLKLLFNSDYSNTKRHTGFKGFYTTKDYDECNDPTVNECTQFCHNFLGGYRCSCRHGYHLAEDNHTCTVSCTEDLSGLNRGEIASPNWPAPYAEDANCEYTLSVEENLQLELHFSELFDVEQSPDGHCTDALKIETSSGTLGPFCGNTPPPSPFLTHSNHIKIRFTSDGFGNNKGFNLEFKTRGTAASISQRWNIFVVFVMTLKCDHKCCSLCHTGKVCGSAVTPHSTVTPHKTEYEPGQTVTVTCDVGYLVNTNGILDLSTQFDTTCQSTGTWSPLYPCKIVDCGRPNIKDDSVLQLVDSAEPNTQYNNQIKFHCSSEYYTLEGDDTYTCNASGEWASLSGKAEMPRCTEVCGKPAKYVSSAGRILGGKAAELGEIPWQLLTKEPKRGGASLINDRWAVTAAHVVDGTEKTLLKFFGGLVDGKQSDSSDVINIERIIIHPGYSSEGANSQTNYDNDIALLKFTTRVHLGPNLLPICLPEVNRGVVENEQGTVSGWGMTDKNDKLALRSRFLKYAHVTAYSLDECQRTPSLPTNEATTFTDNMFCAGAAGKDSCSGDSGGPLFMPMLSADEGPYYLIGIVSWGDPCKLKPKSDNTYKGYYTKVENYVLYNEKVLEKFCGNTNSADGHHPGHQPILSPGNRLTLIFQTDDNNPERHQNVGFQAQYQAIDIDECAVLELEDGSEPLCHQICLNTLGSYLCACHHGYELSSDQRTCKLSCGGGIFDEPEGHLFSPGYPNSPSQALSCQYVISVEPGFTVSLNFSDNFQIESMNTADDQNCLYHWLEVIVPNTKPRKLCGGESPGLMVTNSNIVKLNYEIDDRGLSKGWSLDYSTHRVKCPVPGRVANGRVTPSLTEYFYRDHIYARCDQGYKLMMDGVEIKSFSAMCQSNGQWHLPLPECHIIDCGEPEPLLNGGLTFLSGSQNQYLSVVQYHCNEPFYSLLGRANVCGQPTKHISAYQRIIGGSEAPEHTIPWQVLVSVNRGRGGGMVIEDQWILTAAHVVVQGGQPVSNVSIFMGHTDVETMKNSAVYSASIHVHPGYNNPKNLDFNNDIALIKLQNPITFDASVMPVCLPAEDATYLTGMMGMVSGFGVTDEGKRQVQRNKLKYVQLPVVEQETCSHAFALLKQKSNLPDVTNNMFCAGLPEGGKDSCQGDSGGPFTLNEDGRFWAAGIVSWGEKCGRKGTYGVYTKVANYMSGHD</sequence>
<reference evidence="17" key="1">
    <citation type="submission" date="2021-05" db="EMBL/GenBank/DDBJ databases">
        <authorList>
            <person name="Tigano A."/>
        </authorList>
    </citation>
    <scope>NUCLEOTIDE SEQUENCE</scope>
</reference>
<dbReference type="SMART" id="SM00032">
    <property type="entry name" value="CCP"/>
    <property type="match status" value="4"/>
</dbReference>
<dbReference type="Gene3D" id="2.10.25.10">
    <property type="entry name" value="Laminin"/>
    <property type="match status" value="2"/>
</dbReference>
<dbReference type="PROSITE" id="PS01187">
    <property type="entry name" value="EGF_CA"/>
    <property type="match status" value="2"/>
</dbReference>
<dbReference type="GO" id="GO:0005509">
    <property type="term" value="F:calcium ion binding"/>
    <property type="evidence" value="ECO:0007669"/>
    <property type="project" value="InterPro"/>
</dbReference>
<proteinExistence type="inferred from homology"/>
<dbReference type="PROSITE" id="PS00135">
    <property type="entry name" value="TRYPSIN_SER"/>
    <property type="match status" value="2"/>
</dbReference>
<dbReference type="CDD" id="cd00041">
    <property type="entry name" value="CUB"/>
    <property type="match status" value="3"/>
</dbReference>
<dbReference type="InterPro" id="IPR000742">
    <property type="entry name" value="EGF"/>
</dbReference>
<feature type="domain" description="Sushi" evidence="16">
    <location>
        <begin position="305"/>
        <end position="370"/>
    </location>
</feature>
<name>A0A8S4BN25_9TELE</name>
<dbReference type="GO" id="GO:0004252">
    <property type="term" value="F:serine-type endopeptidase activity"/>
    <property type="evidence" value="ECO:0007669"/>
    <property type="project" value="InterPro"/>
</dbReference>
<dbReference type="InterPro" id="IPR000436">
    <property type="entry name" value="Sushi_SCR_CCP_dom"/>
</dbReference>
<dbReference type="InterPro" id="IPR033116">
    <property type="entry name" value="TRYPSIN_SER"/>
</dbReference>
<evidence type="ECO:0000256" key="12">
    <source>
        <dbReference type="PROSITE-ProRule" id="PRU00302"/>
    </source>
</evidence>
<evidence type="ECO:0000259" key="16">
    <source>
        <dbReference type="PROSITE" id="PS50923"/>
    </source>
</evidence>
<feature type="domain" description="Ig-like" evidence="15">
    <location>
        <begin position="313"/>
        <end position="429"/>
    </location>
</feature>
<dbReference type="FunFam" id="2.40.10.10:FF:000002">
    <property type="entry name" value="Transmembrane protease serine"/>
    <property type="match status" value="1"/>
</dbReference>
<keyword evidence="6" id="KW-0677">Repeat</keyword>
<evidence type="ECO:0000256" key="3">
    <source>
        <dbReference type="ARBA" id="ARBA00022670"/>
    </source>
</evidence>
<dbReference type="InterPro" id="IPR035914">
    <property type="entry name" value="Sperma_CUB_dom_sf"/>
</dbReference>
<dbReference type="InterPro" id="IPR035976">
    <property type="entry name" value="Sushi/SCR/CCP_sf"/>
</dbReference>
<dbReference type="SMART" id="SM00042">
    <property type="entry name" value="CUB"/>
    <property type="match status" value="3"/>
</dbReference>
<dbReference type="SUPFAM" id="SSF49854">
    <property type="entry name" value="Spermadhesin, CUB domain"/>
    <property type="match status" value="4"/>
</dbReference>
<keyword evidence="9 11" id="KW-1015">Disulfide bond</keyword>
<accession>A0A8S4BN25</accession>
<evidence type="ECO:0000313" key="17">
    <source>
        <dbReference type="EMBL" id="CAG6015101.1"/>
    </source>
</evidence>
<dbReference type="SMART" id="SM00020">
    <property type="entry name" value="Tryp_SPc"/>
    <property type="match status" value="2"/>
</dbReference>
<dbReference type="PROSITE" id="PS01186">
    <property type="entry name" value="EGF_2"/>
    <property type="match status" value="2"/>
</dbReference>
<dbReference type="EMBL" id="CAJRST010038888">
    <property type="protein sequence ID" value="CAG6015101.1"/>
    <property type="molecule type" value="Genomic_DNA"/>
</dbReference>
<keyword evidence="5" id="KW-0732">Signal</keyword>
<dbReference type="PROSITE" id="PS50835">
    <property type="entry name" value="IG_LIKE"/>
    <property type="match status" value="1"/>
</dbReference>
<dbReference type="FunFam" id="2.10.70.10:FF:000016">
    <property type="entry name" value="Mannan-binding lectin serine protease 1"/>
    <property type="match status" value="1"/>
</dbReference>
<dbReference type="GO" id="GO:0072562">
    <property type="term" value="C:blood microparticle"/>
    <property type="evidence" value="ECO:0007669"/>
    <property type="project" value="TreeGrafter"/>
</dbReference>
<dbReference type="InterPro" id="IPR001881">
    <property type="entry name" value="EGF-like_Ca-bd_dom"/>
</dbReference>
<feature type="domain" description="CUB" evidence="13">
    <location>
        <begin position="159"/>
        <end position="271"/>
    </location>
</feature>
<evidence type="ECO:0000256" key="4">
    <source>
        <dbReference type="ARBA" id="ARBA00022723"/>
    </source>
</evidence>
<dbReference type="PANTHER" id="PTHR24255">
    <property type="entry name" value="COMPLEMENT COMPONENT 1, S SUBCOMPONENT-RELATED"/>
    <property type="match status" value="1"/>
</dbReference>
<dbReference type="SUPFAM" id="SSF57535">
    <property type="entry name" value="Complement control module/SCR domain"/>
    <property type="match status" value="4"/>
</dbReference>
<evidence type="ECO:0000256" key="1">
    <source>
        <dbReference type="ARBA" id="ARBA00022536"/>
    </source>
</evidence>
<feature type="non-terminal residue" evidence="17">
    <location>
        <position position="1284"/>
    </location>
</feature>
<feature type="domain" description="Peptidase S1" evidence="14">
    <location>
        <begin position="454"/>
        <end position="703"/>
    </location>
</feature>
<evidence type="ECO:0000256" key="10">
    <source>
        <dbReference type="ARBA" id="ARBA00024195"/>
    </source>
</evidence>
<evidence type="ECO:0000256" key="7">
    <source>
        <dbReference type="ARBA" id="ARBA00022801"/>
    </source>
</evidence>
<dbReference type="PANTHER" id="PTHR24255:SF29">
    <property type="entry name" value="COMPLEMENT COMPONENT 1, S SUBCOMPONENT"/>
    <property type="match status" value="1"/>
</dbReference>
<feature type="domain" description="CUB" evidence="13">
    <location>
        <begin position="805"/>
        <end position="920"/>
    </location>
</feature>
<dbReference type="OrthoDB" id="6261922at2759"/>
<feature type="disulfide bond" evidence="11">
    <location>
        <begin position="159"/>
        <end position="186"/>
    </location>
</feature>
<dbReference type="InterPro" id="IPR000859">
    <property type="entry name" value="CUB_dom"/>
</dbReference>
<dbReference type="InterPro" id="IPR001314">
    <property type="entry name" value="Peptidase_S1A"/>
</dbReference>
<evidence type="ECO:0000256" key="6">
    <source>
        <dbReference type="ARBA" id="ARBA00022737"/>
    </source>
</evidence>
<feature type="domain" description="Peptidase S1" evidence="14">
    <location>
        <begin position="1046"/>
        <end position="1284"/>
    </location>
</feature>
<dbReference type="PRINTS" id="PR00722">
    <property type="entry name" value="CHYMOTRYPSIN"/>
</dbReference>
<dbReference type="Gene3D" id="2.10.70.10">
    <property type="entry name" value="Complement Module, domain 1"/>
    <property type="match status" value="4"/>
</dbReference>
<keyword evidence="8" id="KW-0720">Serine protease</keyword>
<evidence type="ECO:0000256" key="5">
    <source>
        <dbReference type="ARBA" id="ARBA00022729"/>
    </source>
</evidence>
<dbReference type="FunFam" id="2.60.120.290:FF:000101">
    <property type="entry name" value="Complement component 1, s subcomponent"/>
    <property type="match status" value="1"/>
</dbReference>
<evidence type="ECO:0000256" key="9">
    <source>
        <dbReference type="ARBA" id="ARBA00023157"/>
    </source>
</evidence>
<dbReference type="SMART" id="SM00181">
    <property type="entry name" value="EGF"/>
    <property type="match status" value="2"/>
</dbReference>
<feature type="domain" description="CUB" evidence="13">
    <location>
        <begin position="1"/>
        <end position="114"/>
    </location>
</feature>
<dbReference type="InterPro" id="IPR043504">
    <property type="entry name" value="Peptidase_S1_PA_chymotrypsin"/>
</dbReference>
<keyword evidence="7" id="KW-0378">Hydrolase</keyword>
<dbReference type="InterPro" id="IPR001254">
    <property type="entry name" value="Trypsin_dom"/>
</dbReference>
<feature type="domain" description="CUB" evidence="13">
    <location>
        <begin position="633"/>
        <end position="755"/>
    </location>
</feature>
<evidence type="ECO:0000259" key="15">
    <source>
        <dbReference type="PROSITE" id="PS50835"/>
    </source>
</evidence>
<evidence type="ECO:0000313" key="18">
    <source>
        <dbReference type="Proteomes" id="UP000677803"/>
    </source>
</evidence>
<dbReference type="CDD" id="cd00033">
    <property type="entry name" value="CCP"/>
    <property type="match status" value="3"/>
</dbReference>
<dbReference type="PROSITE" id="PS50240">
    <property type="entry name" value="TRYPSIN_DOM"/>
    <property type="match status" value="2"/>
</dbReference>
<dbReference type="Pfam" id="PF00431">
    <property type="entry name" value="CUB"/>
    <property type="match status" value="3"/>
</dbReference>
<dbReference type="InterPro" id="IPR049883">
    <property type="entry name" value="NOTCH1_EGF-like"/>
</dbReference>
<evidence type="ECO:0000259" key="14">
    <source>
        <dbReference type="PROSITE" id="PS50240"/>
    </source>
</evidence>
<keyword evidence="3" id="KW-0645">Protease</keyword>
<evidence type="ECO:0000259" key="13">
    <source>
        <dbReference type="PROSITE" id="PS01180"/>
    </source>
</evidence>
<protein>
    <submittedName>
        <fullName evidence="17">(Atlantic silverside) hypothetical protein</fullName>
    </submittedName>
</protein>
<organism evidence="17 18">
    <name type="scientific">Menidia menidia</name>
    <name type="common">Atlantic silverside</name>
    <dbReference type="NCBI Taxonomy" id="238744"/>
    <lineage>
        <taxon>Eukaryota</taxon>
        <taxon>Metazoa</taxon>
        <taxon>Chordata</taxon>
        <taxon>Craniata</taxon>
        <taxon>Vertebrata</taxon>
        <taxon>Euteleostomi</taxon>
        <taxon>Actinopterygii</taxon>
        <taxon>Neopterygii</taxon>
        <taxon>Teleostei</taxon>
        <taxon>Neoteleostei</taxon>
        <taxon>Acanthomorphata</taxon>
        <taxon>Ovalentaria</taxon>
        <taxon>Atherinomorphae</taxon>
        <taxon>Atheriniformes</taxon>
        <taxon>Atherinopsidae</taxon>
        <taxon>Menidiinae</taxon>
        <taxon>Menidia</taxon>
    </lineage>
</organism>
<dbReference type="Gene3D" id="2.60.120.290">
    <property type="entry name" value="Spermadhesin, CUB domain"/>
    <property type="match status" value="3"/>
</dbReference>
<dbReference type="Pfam" id="PF00089">
    <property type="entry name" value="Trypsin"/>
    <property type="match status" value="2"/>
</dbReference>
<dbReference type="Pfam" id="PF00084">
    <property type="entry name" value="Sushi"/>
    <property type="match status" value="3"/>
</dbReference>
<dbReference type="GO" id="GO:0031638">
    <property type="term" value="P:zymogen activation"/>
    <property type="evidence" value="ECO:0007669"/>
    <property type="project" value="TreeGrafter"/>
</dbReference>
<evidence type="ECO:0000256" key="11">
    <source>
        <dbReference type="PROSITE-ProRule" id="PRU00059"/>
    </source>
</evidence>
<dbReference type="PROSITE" id="PS01180">
    <property type="entry name" value="CUB"/>
    <property type="match status" value="4"/>
</dbReference>
<dbReference type="Gene3D" id="2.40.10.10">
    <property type="entry name" value="Trypsin-like serine proteases"/>
    <property type="match status" value="4"/>
</dbReference>
<dbReference type="PROSITE" id="PS50923">
    <property type="entry name" value="SUSHI"/>
    <property type="match status" value="3"/>
</dbReference>
<keyword evidence="1" id="KW-0245">EGF-like domain</keyword>
<evidence type="ECO:0000256" key="2">
    <source>
        <dbReference type="ARBA" id="ARBA00022659"/>
    </source>
</evidence>
<dbReference type="FunFam" id="2.10.25.10:FF:000059">
    <property type="entry name" value="Mannan-binding lectin serine protease 1"/>
    <property type="match status" value="2"/>
</dbReference>
<keyword evidence="4" id="KW-0479">Metal-binding</keyword>
<comment type="caution">
    <text evidence="12">Lacks conserved residue(s) required for the propagation of feature annotation.</text>
</comment>
<dbReference type="CDD" id="cd00054">
    <property type="entry name" value="EGF_CA"/>
    <property type="match status" value="1"/>
</dbReference>
<comment type="similarity">
    <text evidence="10">Belongs to the peptidase S1 family. CLIP subfamily.</text>
</comment>
<gene>
    <name evidence="17" type="ORF">MMEN_LOCUS19478</name>
</gene>
<feature type="disulfide bond" evidence="11">
    <location>
        <begin position="805"/>
        <end position="832"/>
    </location>
</feature>
<keyword evidence="2 12" id="KW-0768">Sushi</keyword>
<keyword evidence="18" id="KW-1185">Reference proteome</keyword>
<comment type="caution">
    <text evidence="17">The sequence shown here is derived from an EMBL/GenBank/DDBJ whole genome shotgun (WGS) entry which is preliminary data.</text>
</comment>
<dbReference type="FunFam" id="2.40.10.10:FF:000120">
    <property type="entry name" value="Putative serine protease"/>
    <property type="match status" value="1"/>
</dbReference>
<dbReference type="SUPFAM" id="SSF50494">
    <property type="entry name" value="Trypsin-like serine proteases"/>
    <property type="match status" value="2"/>
</dbReference>
<dbReference type="InterPro" id="IPR009003">
    <property type="entry name" value="Peptidase_S1_PA"/>
</dbReference>
<dbReference type="SMART" id="SM00179">
    <property type="entry name" value="EGF_CA"/>
    <property type="match status" value="2"/>
</dbReference>
<dbReference type="SUPFAM" id="SSF57196">
    <property type="entry name" value="EGF/Laminin"/>
    <property type="match status" value="2"/>
</dbReference>
<dbReference type="Proteomes" id="UP000677803">
    <property type="component" value="Unassembled WGS sequence"/>
</dbReference>